<evidence type="ECO:0000313" key="3">
    <source>
        <dbReference type="Proteomes" id="UP000267821"/>
    </source>
</evidence>
<keyword evidence="1" id="KW-0472">Membrane</keyword>
<keyword evidence="1" id="KW-0812">Transmembrane</keyword>
<organism evidence="2 3">
    <name type="scientific">Terfezia boudieri ATCC MYA-4762</name>
    <dbReference type="NCBI Taxonomy" id="1051890"/>
    <lineage>
        <taxon>Eukaryota</taxon>
        <taxon>Fungi</taxon>
        <taxon>Dikarya</taxon>
        <taxon>Ascomycota</taxon>
        <taxon>Pezizomycotina</taxon>
        <taxon>Pezizomycetes</taxon>
        <taxon>Pezizales</taxon>
        <taxon>Pezizaceae</taxon>
        <taxon>Terfezia</taxon>
    </lineage>
</organism>
<dbReference type="AlphaFoldDB" id="A0A3N4LG61"/>
<name>A0A3N4LG61_9PEZI</name>
<feature type="transmembrane region" description="Helical" evidence="1">
    <location>
        <begin position="43"/>
        <end position="63"/>
    </location>
</feature>
<keyword evidence="1" id="KW-1133">Transmembrane helix</keyword>
<gene>
    <name evidence="2" type="ORF">L211DRAFT_840343</name>
</gene>
<keyword evidence="3" id="KW-1185">Reference proteome</keyword>
<protein>
    <submittedName>
        <fullName evidence="2">Uncharacterized protein</fullName>
    </submittedName>
</protein>
<reference evidence="2 3" key="1">
    <citation type="journal article" date="2018" name="Nat. Ecol. Evol.">
        <title>Pezizomycetes genomes reveal the molecular basis of ectomycorrhizal truffle lifestyle.</title>
        <authorList>
            <person name="Murat C."/>
            <person name="Payen T."/>
            <person name="Noel B."/>
            <person name="Kuo A."/>
            <person name="Morin E."/>
            <person name="Chen J."/>
            <person name="Kohler A."/>
            <person name="Krizsan K."/>
            <person name="Balestrini R."/>
            <person name="Da Silva C."/>
            <person name="Montanini B."/>
            <person name="Hainaut M."/>
            <person name="Levati E."/>
            <person name="Barry K.W."/>
            <person name="Belfiori B."/>
            <person name="Cichocki N."/>
            <person name="Clum A."/>
            <person name="Dockter R.B."/>
            <person name="Fauchery L."/>
            <person name="Guy J."/>
            <person name="Iotti M."/>
            <person name="Le Tacon F."/>
            <person name="Lindquist E.A."/>
            <person name="Lipzen A."/>
            <person name="Malagnac F."/>
            <person name="Mello A."/>
            <person name="Molinier V."/>
            <person name="Miyauchi S."/>
            <person name="Poulain J."/>
            <person name="Riccioni C."/>
            <person name="Rubini A."/>
            <person name="Sitrit Y."/>
            <person name="Splivallo R."/>
            <person name="Traeger S."/>
            <person name="Wang M."/>
            <person name="Zifcakova L."/>
            <person name="Wipf D."/>
            <person name="Zambonelli A."/>
            <person name="Paolocci F."/>
            <person name="Nowrousian M."/>
            <person name="Ottonello S."/>
            <person name="Baldrian P."/>
            <person name="Spatafora J.W."/>
            <person name="Henrissat B."/>
            <person name="Nagy L.G."/>
            <person name="Aury J.M."/>
            <person name="Wincker P."/>
            <person name="Grigoriev I.V."/>
            <person name="Bonfante P."/>
            <person name="Martin F.M."/>
        </authorList>
    </citation>
    <scope>NUCLEOTIDE SEQUENCE [LARGE SCALE GENOMIC DNA]</scope>
    <source>
        <strain evidence="2 3">ATCC MYA-4762</strain>
    </source>
</reference>
<proteinExistence type="predicted"/>
<dbReference type="Proteomes" id="UP000267821">
    <property type="component" value="Unassembled WGS sequence"/>
</dbReference>
<dbReference type="InParanoid" id="A0A3N4LG61"/>
<accession>A0A3N4LG61</accession>
<dbReference type="EMBL" id="ML121557">
    <property type="protein sequence ID" value="RPB21726.1"/>
    <property type="molecule type" value="Genomic_DNA"/>
</dbReference>
<evidence type="ECO:0000256" key="1">
    <source>
        <dbReference type="SAM" id="Phobius"/>
    </source>
</evidence>
<sequence>MRNRCATGSRAYLLIQISKPFLALEISQQTLRAFLNLSTINTLALFLPICLFTFSHFWGLCFVSNRGEDTRCVLALLTLNSNQFPKMVQLCFS</sequence>
<evidence type="ECO:0000313" key="2">
    <source>
        <dbReference type="EMBL" id="RPB21726.1"/>
    </source>
</evidence>